<dbReference type="AlphaFoldDB" id="A0A9X1P7F2"/>
<comment type="caution">
    <text evidence="4">The sequence shown here is derived from an EMBL/GenBank/DDBJ whole genome shotgun (WGS) entry which is preliminary data.</text>
</comment>
<dbReference type="Proteomes" id="UP001139700">
    <property type="component" value="Unassembled WGS sequence"/>
</dbReference>
<dbReference type="InterPro" id="IPR050807">
    <property type="entry name" value="TransReg_Diox_bact_type"/>
</dbReference>
<evidence type="ECO:0000256" key="2">
    <source>
        <dbReference type="SAM" id="MobiDB-lite"/>
    </source>
</evidence>
<accession>A0A9X1P7F2</accession>
<evidence type="ECO:0000313" key="4">
    <source>
        <dbReference type="EMBL" id="MCF0040224.1"/>
    </source>
</evidence>
<dbReference type="SUPFAM" id="SSF47413">
    <property type="entry name" value="lambda repressor-like DNA-binding domains"/>
    <property type="match status" value="1"/>
</dbReference>
<protein>
    <submittedName>
        <fullName evidence="4">Helix-turn-helix transcriptional regulator</fullName>
    </submittedName>
</protein>
<keyword evidence="5" id="KW-1185">Reference proteome</keyword>
<dbReference type="RefSeq" id="WP_234612663.1">
    <property type="nucleotide sequence ID" value="NZ_CP098806.1"/>
</dbReference>
<feature type="region of interest" description="Disordered" evidence="2">
    <location>
        <begin position="64"/>
        <end position="86"/>
    </location>
</feature>
<dbReference type="GO" id="GO:0003677">
    <property type="term" value="F:DNA binding"/>
    <property type="evidence" value="ECO:0007669"/>
    <property type="project" value="UniProtKB-KW"/>
</dbReference>
<dbReference type="GO" id="GO:0003700">
    <property type="term" value="F:DNA-binding transcription factor activity"/>
    <property type="evidence" value="ECO:0007669"/>
    <property type="project" value="TreeGrafter"/>
</dbReference>
<dbReference type="GO" id="GO:0005829">
    <property type="term" value="C:cytosol"/>
    <property type="evidence" value="ECO:0007669"/>
    <property type="project" value="TreeGrafter"/>
</dbReference>
<gene>
    <name evidence="4" type="ORF">LXM24_09025</name>
</gene>
<organism evidence="4 5">
    <name type="scientific">Dyadobacter fanqingshengii</name>
    <dbReference type="NCBI Taxonomy" id="2906443"/>
    <lineage>
        <taxon>Bacteria</taxon>
        <taxon>Pseudomonadati</taxon>
        <taxon>Bacteroidota</taxon>
        <taxon>Cytophagia</taxon>
        <taxon>Cytophagales</taxon>
        <taxon>Spirosomataceae</taxon>
        <taxon>Dyadobacter</taxon>
    </lineage>
</organism>
<dbReference type="PANTHER" id="PTHR46797">
    <property type="entry name" value="HTH-TYPE TRANSCRIPTIONAL REGULATOR"/>
    <property type="match status" value="1"/>
</dbReference>
<dbReference type="PROSITE" id="PS50943">
    <property type="entry name" value="HTH_CROC1"/>
    <property type="match status" value="1"/>
</dbReference>
<dbReference type="CDD" id="cd00093">
    <property type="entry name" value="HTH_XRE"/>
    <property type="match status" value="1"/>
</dbReference>
<dbReference type="PANTHER" id="PTHR46797:SF1">
    <property type="entry name" value="METHYLPHOSPHONATE SYNTHASE"/>
    <property type="match status" value="1"/>
</dbReference>
<dbReference type="SMART" id="SM00530">
    <property type="entry name" value="HTH_XRE"/>
    <property type="match status" value="1"/>
</dbReference>
<keyword evidence="1" id="KW-0238">DNA-binding</keyword>
<dbReference type="Gene3D" id="1.10.260.40">
    <property type="entry name" value="lambda repressor-like DNA-binding domains"/>
    <property type="match status" value="1"/>
</dbReference>
<evidence type="ECO:0000256" key="1">
    <source>
        <dbReference type="ARBA" id="ARBA00023125"/>
    </source>
</evidence>
<dbReference type="InterPro" id="IPR010982">
    <property type="entry name" value="Lambda_DNA-bd_dom_sf"/>
</dbReference>
<sequence length="114" mass="13278">MNIIASNLLTKREEKRLTQAYLAYLSGMSQPNYSDIERGKTRPSIDQLKKFAEILDVTVDELISESKKQKKPQVRASSKKPREKQSTLIRVIEEKNNYIKKLENELAILRKKED</sequence>
<dbReference type="Pfam" id="PF01381">
    <property type="entry name" value="HTH_3"/>
    <property type="match status" value="1"/>
</dbReference>
<dbReference type="EMBL" id="JAJTTA010000002">
    <property type="protein sequence ID" value="MCF0040224.1"/>
    <property type="molecule type" value="Genomic_DNA"/>
</dbReference>
<name>A0A9X1P7F2_9BACT</name>
<evidence type="ECO:0000313" key="5">
    <source>
        <dbReference type="Proteomes" id="UP001139700"/>
    </source>
</evidence>
<feature type="domain" description="HTH cro/C1-type" evidence="3">
    <location>
        <begin position="8"/>
        <end position="62"/>
    </location>
</feature>
<proteinExistence type="predicted"/>
<evidence type="ECO:0000259" key="3">
    <source>
        <dbReference type="PROSITE" id="PS50943"/>
    </source>
</evidence>
<dbReference type="InterPro" id="IPR001387">
    <property type="entry name" value="Cro/C1-type_HTH"/>
</dbReference>
<feature type="compositionally biased region" description="Basic residues" evidence="2">
    <location>
        <begin position="68"/>
        <end position="82"/>
    </location>
</feature>
<reference evidence="4" key="1">
    <citation type="submission" date="2021-12" db="EMBL/GenBank/DDBJ databases">
        <title>Novel species in genus Dyadobacter.</title>
        <authorList>
            <person name="Ma C."/>
        </authorList>
    </citation>
    <scope>NUCLEOTIDE SEQUENCE</scope>
    <source>
        <strain evidence="4">CY399</strain>
    </source>
</reference>